<proteinExistence type="predicted"/>
<dbReference type="OrthoDB" id="442176at2759"/>
<dbReference type="SUPFAM" id="SSF55154">
    <property type="entry name" value="CYTH-like phosphatases"/>
    <property type="match status" value="1"/>
</dbReference>
<dbReference type="Pfam" id="PF01928">
    <property type="entry name" value="CYTH"/>
    <property type="match status" value="1"/>
</dbReference>
<feature type="domain" description="CYTH" evidence="2">
    <location>
        <begin position="55"/>
        <end position="274"/>
    </location>
</feature>
<feature type="region of interest" description="Disordered" evidence="1">
    <location>
        <begin position="311"/>
        <end position="340"/>
    </location>
</feature>
<dbReference type="PANTHER" id="PTHR14586">
    <property type="entry name" value="THIAMINE-TRIPHOSPHATASE"/>
    <property type="match status" value="1"/>
</dbReference>
<evidence type="ECO:0000256" key="1">
    <source>
        <dbReference type="SAM" id="MobiDB-lite"/>
    </source>
</evidence>
<organism evidence="3 4">
    <name type="scientific">Massarina eburnea CBS 473.64</name>
    <dbReference type="NCBI Taxonomy" id="1395130"/>
    <lineage>
        <taxon>Eukaryota</taxon>
        <taxon>Fungi</taxon>
        <taxon>Dikarya</taxon>
        <taxon>Ascomycota</taxon>
        <taxon>Pezizomycotina</taxon>
        <taxon>Dothideomycetes</taxon>
        <taxon>Pleosporomycetidae</taxon>
        <taxon>Pleosporales</taxon>
        <taxon>Massarineae</taxon>
        <taxon>Massarinaceae</taxon>
        <taxon>Massarina</taxon>
    </lineage>
</organism>
<protein>
    <recommendedName>
        <fullName evidence="2">CYTH domain-containing protein</fullName>
    </recommendedName>
</protein>
<evidence type="ECO:0000259" key="2">
    <source>
        <dbReference type="Pfam" id="PF01928"/>
    </source>
</evidence>
<dbReference type="GO" id="GO:0000287">
    <property type="term" value="F:magnesium ion binding"/>
    <property type="evidence" value="ECO:0007669"/>
    <property type="project" value="TreeGrafter"/>
</dbReference>
<accession>A0A6A6RME1</accession>
<gene>
    <name evidence="3" type="ORF">P280DRAFT_472993</name>
</gene>
<dbReference type="Proteomes" id="UP000799753">
    <property type="component" value="Unassembled WGS sequence"/>
</dbReference>
<dbReference type="InterPro" id="IPR023577">
    <property type="entry name" value="CYTH_domain"/>
</dbReference>
<sequence>MLQSIFNTLPRGGIHHKSALTTTRLKSALTSILKPTAIQLSSLSHTPATPPPKTLETERKFAPTPSSIHKLRTNTPATPFKTYAYCGARRLRDQYFDDVLGRLMERGVYLRRRSSSEDDDGGNKEEGKAYWEIKIRKSGTYTNSSFEESRDVGRIEQAVRDTLSLSPLSTPTSTTTVSFIPPLTTTPPNNTALNHLPALTITPTLVINPTSTLNTSGNILNTFSCVADIQTHRTTYTIQDFTIVLDTTNYGHTVGEVELESTYPHDMDQSTEKAMIEEMHGRIENFMAEHPDVFPVGKVEGKLSAWFRVKEEEKRERREKRREKRERMEREKEKEGGCDV</sequence>
<evidence type="ECO:0000313" key="3">
    <source>
        <dbReference type="EMBL" id="KAF2636442.1"/>
    </source>
</evidence>
<dbReference type="GO" id="GO:0042357">
    <property type="term" value="P:thiamine diphosphate metabolic process"/>
    <property type="evidence" value="ECO:0007669"/>
    <property type="project" value="TreeGrafter"/>
</dbReference>
<evidence type="ECO:0000313" key="4">
    <source>
        <dbReference type="Proteomes" id="UP000799753"/>
    </source>
</evidence>
<dbReference type="InterPro" id="IPR033469">
    <property type="entry name" value="CYTH-like_dom_sf"/>
</dbReference>
<feature type="region of interest" description="Disordered" evidence="1">
    <location>
        <begin position="42"/>
        <end position="73"/>
    </location>
</feature>
<keyword evidence="4" id="KW-1185">Reference proteome</keyword>
<dbReference type="GO" id="GO:0050333">
    <property type="term" value="F:thiamine triphosphate phosphatase activity"/>
    <property type="evidence" value="ECO:0007669"/>
    <property type="project" value="InterPro"/>
</dbReference>
<name>A0A6A6RME1_9PLEO</name>
<dbReference type="Gene3D" id="2.40.320.10">
    <property type="entry name" value="Hypothetical Protein Pfu-838710-001"/>
    <property type="match status" value="1"/>
</dbReference>
<reference evidence="3" key="1">
    <citation type="journal article" date="2020" name="Stud. Mycol.">
        <title>101 Dothideomycetes genomes: a test case for predicting lifestyles and emergence of pathogens.</title>
        <authorList>
            <person name="Haridas S."/>
            <person name="Albert R."/>
            <person name="Binder M."/>
            <person name="Bloem J."/>
            <person name="Labutti K."/>
            <person name="Salamov A."/>
            <person name="Andreopoulos B."/>
            <person name="Baker S."/>
            <person name="Barry K."/>
            <person name="Bills G."/>
            <person name="Bluhm B."/>
            <person name="Cannon C."/>
            <person name="Castanera R."/>
            <person name="Culley D."/>
            <person name="Daum C."/>
            <person name="Ezra D."/>
            <person name="Gonzalez J."/>
            <person name="Henrissat B."/>
            <person name="Kuo A."/>
            <person name="Liang C."/>
            <person name="Lipzen A."/>
            <person name="Lutzoni F."/>
            <person name="Magnuson J."/>
            <person name="Mondo S."/>
            <person name="Nolan M."/>
            <person name="Ohm R."/>
            <person name="Pangilinan J."/>
            <person name="Park H.-J."/>
            <person name="Ramirez L."/>
            <person name="Alfaro M."/>
            <person name="Sun H."/>
            <person name="Tritt A."/>
            <person name="Yoshinaga Y."/>
            <person name="Zwiers L.-H."/>
            <person name="Turgeon B."/>
            <person name="Goodwin S."/>
            <person name="Spatafora J."/>
            <person name="Crous P."/>
            <person name="Grigoriev I."/>
        </authorList>
    </citation>
    <scope>NUCLEOTIDE SEQUENCE</scope>
    <source>
        <strain evidence="3">CBS 473.64</strain>
    </source>
</reference>
<dbReference type="InterPro" id="IPR039582">
    <property type="entry name" value="THTPA"/>
</dbReference>
<dbReference type="EMBL" id="MU006798">
    <property type="protein sequence ID" value="KAF2636442.1"/>
    <property type="molecule type" value="Genomic_DNA"/>
</dbReference>
<dbReference type="AlphaFoldDB" id="A0A6A6RME1"/>
<feature type="compositionally biased region" description="Basic and acidic residues" evidence="1">
    <location>
        <begin position="325"/>
        <end position="340"/>
    </location>
</feature>
<dbReference type="PANTHER" id="PTHR14586:SF1">
    <property type="entry name" value="THIAMINE-TRIPHOSPHATASE"/>
    <property type="match status" value="1"/>
</dbReference>